<evidence type="ECO:0000313" key="7">
    <source>
        <dbReference type="Proteomes" id="UP001341135"/>
    </source>
</evidence>
<dbReference type="PANTHER" id="PTHR43359:SF1">
    <property type="entry name" value="FORMATE HYDROGENLYASE SUBUNIT 4-RELATED"/>
    <property type="match status" value="1"/>
</dbReference>
<feature type="transmembrane region" description="Helical" evidence="5">
    <location>
        <begin position="262"/>
        <end position="285"/>
    </location>
</feature>
<evidence type="ECO:0000256" key="1">
    <source>
        <dbReference type="ARBA" id="ARBA00004141"/>
    </source>
</evidence>
<accession>A0ABM8IWL8</accession>
<comment type="subcellular location">
    <subcellularLocation>
        <location evidence="1">Membrane</location>
        <topology evidence="1">Multi-pass membrane protein</topology>
    </subcellularLocation>
</comment>
<organism evidence="6 7">
    <name type="scientific">Pyrodictium abyssi</name>
    <dbReference type="NCBI Taxonomy" id="54256"/>
    <lineage>
        <taxon>Archaea</taxon>
        <taxon>Thermoproteota</taxon>
        <taxon>Thermoprotei</taxon>
        <taxon>Desulfurococcales</taxon>
        <taxon>Pyrodictiaceae</taxon>
        <taxon>Pyrodictium</taxon>
    </lineage>
</organism>
<keyword evidence="2 5" id="KW-0812">Transmembrane</keyword>
<evidence type="ECO:0000256" key="2">
    <source>
        <dbReference type="ARBA" id="ARBA00022692"/>
    </source>
</evidence>
<protein>
    <submittedName>
        <fullName evidence="6">NADH-quinone oxidoreductase subunit NuoH</fullName>
    </submittedName>
</protein>
<dbReference type="EMBL" id="AP028907">
    <property type="protein sequence ID" value="BES81958.1"/>
    <property type="molecule type" value="Genomic_DNA"/>
</dbReference>
<keyword evidence="4 5" id="KW-0472">Membrane</keyword>
<feature type="transmembrane region" description="Helical" evidence="5">
    <location>
        <begin position="297"/>
        <end position="316"/>
    </location>
</feature>
<gene>
    <name evidence="6" type="primary">nuoH_2</name>
    <name evidence="6" type="ORF">PABY_15250</name>
</gene>
<dbReference type="PANTHER" id="PTHR43359">
    <property type="entry name" value="FORMATE HYDROGENLYASE SUBUNIT 4"/>
    <property type="match status" value="1"/>
</dbReference>
<evidence type="ECO:0000256" key="3">
    <source>
        <dbReference type="ARBA" id="ARBA00022989"/>
    </source>
</evidence>
<feature type="transmembrane region" description="Helical" evidence="5">
    <location>
        <begin position="109"/>
        <end position="130"/>
    </location>
</feature>
<feature type="transmembrane region" description="Helical" evidence="5">
    <location>
        <begin position="232"/>
        <end position="250"/>
    </location>
</feature>
<dbReference type="Pfam" id="PF00146">
    <property type="entry name" value="NADHdh"/>
    <property type="match status" value="1"/>
</dbReference>
<feature type="transmembrane region" description="Helical" evidence="5">
    <location>
        <begin position="12"/>
        <end position="29"/>
    </location>
</feature>
<sequence>MSLPQLVVESTVYPGLTFVVALALFLEAAERKLAARLQNRIGPSYTGLWGLLQPLFDILKLLGKEDLAPRSQDPVATPVMLVLSLGFAAFASLFIPWNGATSFSFYGDTILVSVCLVLSTGLLYLAAYSTHSPFNVVGGLRLLGLLASYEVALLSLLAVPYAATGSLELAEIRSKLWSSLASKPILIPVWLAGLLLGFFLILIESGRNPFSIAEAETEIAGGVVADMSGRRLAFAHLAHSVQSTVAVYYYTSMFIAPPLSGLLGLLALLAAGAAVALAVVLVAAASPRLRLIDVGEASWGIIVPASFFLAAVALAAGW</sequence>
<evidence type="ECO:0000313" key="6">
    <source>
        <dbReference type="EMBL" id="BES81958.1"/>
    </source>
</evidence>
<dbReference type="Proteomes" id="UP001341135">
    <property type="component" value="Chromosome"/>
</dbReference>
<proteinExistence type="predicted"/>
<keyword evidence="3 5" id="KW-1133">Transmembrane helix</keyword>
<dbReference type="InterPro" id="IPR001694">
    <property type="entry name" value="NADH_UbQ_OxRdtase_su1/FPO"/>
</dbReference>
<reference evidence="6 7" key="1">
    <citation type="submission" date="2023-09" db="EMBL/GenBank/DDBJ databases">
        <title>Pyrofollis japonicus gen. nov. sp. nov., a novel member of the family Pyrodictiaceae isolated from the Iheya North hydrothermal field.</title>
        <authorList>
            <person name="Miyazaki U."/>
            <person name="Sanari M."/>
            <person name="Tame A."/>
            <person name="Kitajima M."/>
            <person name="Okamoto A."/>
            <person name="Sawayama S."/>
            <person name="Miyazaki J."/>
            <person name="Takai K."/>
            <person name="Nakagawa S."/>
        </authorList>
    </citation>
    <scope>NUCLEOTIDE SEQUENCE [LARGE SCALE GENOMIC DNA]</scope>
    <source>
        <strain evidence="6 7">AV2</strain>
    </source>
</reference>
<dbReference type="InterPro" id="IPR018086">
    <property type="entry name" value="NADH_UbQ_OxRdtase_su1_CS"/>
</dbReference>
<evidence type="ECO:0000256" key="5">
    <source>
        <dbReference type="SAM" id="Phobius"/>
    </source>
</evidence>
<feature type="transmembrane region" description="Helical" evidence="5">
    <location>
        <begin position="142"/>
        <end position="164"/>
    </location>
</feature>
<evidence type="ECO:0000256" key="4">
    <source>
        <dbReference type="ARBA" id="ARBA00023136"/>
    </source>
</evidence>
<feature type="transmembrane region" description="Helical" evidence="5">
    <location>
        <begin position="75"/>
        <end position="97"/>
    </location>
</feature>
<feature type="transmembrane region" description="Helical" evidence="5">
    <location>
        <begin position="185"/>
        <end position="203"/>
    </location>
</feature>
<dbReference type="PROSITE" id="PS00667">
    <property type="entry name" value="COMPLEX1_ND1_1"/>
    <property type="match status" value="1"/>
</dbReference>
<dbReference type="InterPro" id="IPR052561">
    <property type="entry name" value="ComplexI_Subunit1"/>
</dbReference>
<keyword evidence="7" id="KW-1185">Reference proteome</keyword>
<name>A0ABM8IWL8_9CREN</name>